<dbReference type="AlphaFoldDB" id="A0A4P6WYK2"/>
<accession>A0A4P6WYK2</accession>
<proteinExistence type="predicted"/>
<organism evidence="2 3">
    <name type="scientific">Hydrogenophaga pseudoflava</name>
    <name type="common">Pseudomonas carboxydoflava</name>
    <dbReference type="NCBI Taxonomy" id="47421"/>
    <lineage>
        <taxon>Bacteria</taxon>
        <taxon>Pseudomonadati</taxon>
        <taxon>Pseudomonadota</taxon>
        <taxon>Betaproteobacteria</taxon>
        <taxon>Burkholderiales</taxon>
        <taxon>Comamonadaceae</taxon>
        <taxon>Hydrogenophaga</taxon>
    </lineage>
</organism>
<name>A0A4P6WYK2_HYDPS</name>
<gene>
    <name evidence="2" type="ORF">HPF_13990</name>
</gene>
<dbReference type="InterPro" id="IPR053136">
    <property type="entry name" value="UTP_pyrophosphatase-like"/>
</dbReference>
<dbReference type="PANTHER" id="PTHR30399:SF1">
    <property type="entry name" value="UTP PYROPHOSPHATASE"/>
    <property type="match status" value="1"/>
</dbReference>
<keyword evidence="3" id="KW-1185">Reference proteome</keyword>
<dbReference type="Proteomes" id="UP000293912">
    <property type="component" value="Chromosome"/>
</dbReference>
<dbReference type="Pfam" id="PF01863">
    <property type="entry name" value="YgjP-like"/>
    <property type="match status" value="1"/>
</dbReference>
<dbReference type="InterPro" id="IPR002725">
    <property type="entry name" value="YgjP-like_metallopeptidase"/>
</dbReference>
<dbReference type="EMBL" id="CP037867">
    <property type="protein sequence ID" value="QBM28807.1"/>
    <property type="molecule type" value="Genomic_DNA"/>
</dbReference>
<dbReference type="KEGG" id="hpse:HPF_13990"/>
<sequence>MAVHIELGDIQAEVIRKDIKHLHLSVLPPMGRVRISAPQHMKLDTIRVFAISRLAWIKTEQHKMQAQPREAPRQFLTRESHYVWGQRCLLTRHEHEGAPKVELNRNRLGMWVRPGTDEARCQELLDGWYRDQIRATVPALIANWSAVLGVKVDKVFVQRMKTRWGSCNPTAAAIRLNTELAKKPAECLEYIVVHELTHLLEPTHGPRFVQLMDHFLPHWQQRRELLNALPVRHHEWGY</sequence>
<evidence type="ECO:0000259" key="1">
    <source>
        <dbReference type="Pfam" id="PF01863"/>
    </source>
</evidence>
<evidence type="ECO:0000313" key="3">
    <source>
        <dbReference type="Proteomes" id="UP000293912"/>
    </source>
</evidence>
<dbReference type="PANTHER" id="PTHR30399">
    <property type="entry name" value="UNCHARACTERIZED PROTEIN YGJP"/>
    <property type="match status" value="1"/>
</dbReference>
<feature type="domain" description="YgjP-like metallopeptidase" evidence="1">
    <location>
        <begin position="28"/>
        <end position="227"/>
    </location>
</feature>
<reference evidence="2 3" key="1">
    <citation type="submission" date="2019-03" db="EMBL/GenBank/DDBJ databases">
        <authorList>
            <person name="Sebastian G."/>
            <person name="Baumann P."/>
            <person name="Ruckert C."/>
            <person name="Kalinowski J."/>
            <person name="Nebel B."/>
            <person name="Takors R."/>
            <person name="Blombach B."/>
        </authorList>
    </citation>
    <scope>NUCLEOTIDE SEQUENCE [LARGE SCALE GENOMIC DNA]</scope>
    <source>
        <strain evidence="2 3">DSM 1084</strain>
    </source>
</reference>
<dbReference type="Gene3D" id="3.30.2010.10">
    <property type="entry name" value="Metalloproteases ('zincins'), catalytic domain"/>
    <property type="match status" value="1"/>
</dbReference>
<dbReference type="CDD" id="cd07344">
    <property type="entry name" value="M48_yhfN_like"/>
    <property type="match status" value="1"/>
</dbReference>
<protein>
    <recommendedName>
        <fullName evidence="1">YgjP-like metallopeptidase domain-containing protein</fullName>
    </recommendedName>
</protein>
<evidence type="ECO:0000313" key="2">
    <source>
        <dbReference type="EMBL" id="QBM28807.1"/>
    </source>
</evidence>
<dbReference type="RefSeq" id="WP_133156932.1">
    <property type="nucleotide sequence ID" value="NZ_CP037867.1"/>
</dbReference>